<feature type="region of interest" description="Disordered" evidence="2">
    <location>
        <begin position="1"/>
        <end position="44"/>
    </location>
</feature>
<dbReference type="GO" id="GO:0003700">
    <property type="term" value="F:DNA-binding transcription factor activity"/>
    <property type="evidence" value="ECO:0007669"/>
    <property type="project" value="InterPro"/>
</dbReference>
<feature type="region of interest" description="Disordered" evidence="2">
    <location>
        <begin position="321"/>
        <end position="346"/>
    </location>
</feature>
<feature type="compositionally biased region" description="Polar residues" evidence="2">
    <location>
        <begin position="231"/>
        <end position="249"/>
    </location>
</feature>
<feature type="coiled-coil region" evidence="1">
    <location>
        <begin position="150"/>
        <end position="191"/>
    </location>
</feature>
<feature type="compositionally biased region" description="Basic and acidic residues" evidence="2">
    <location>
        <begin position="8"/>
        <end position="27"/>
    </location>
</feature>
<proteinExistence type="predicted"/>
<evidence type="ECO:0000313" key="4">
    <source>
        <dbReference type="Proteomes" id="UP000823388"/>
    </source>
</evidence>
<accession>A0A8T0X9B9</accession>
<name>A0A8T0X9B9_PANVG</name>
<evidence type="ECO:0008006" key="5">
    <source>
        <dbReference type="Google" id="ProtNLM"/>
    </source>
</evidence>
<feature type="compositionally biased region" description="Polar residues" evidence="2">
    <location>
        <begin position="285"/>
        <end position="294"/>
    </location>
</feature>
<dbReference type="InterPro" id="IPR044579">
    <property type="entry name" value="bHLH11/121"/>
</dbReference>
<dbReference type="PANTHER" id="PTHR47001">
    <property type="entry name" value="TRANSCRIPTION FACTOR BHLH121"/>
    <property type="match status" value="1"/>
</dbReference>
<dbReference type="EMBL" id="CM029037">
    <property type="protein sequence ID" value="KAG2658181.1"/>
    <property type="molecule type" value="Genomic_DNA"/>
</dbReference>
<feature type="region of interest" description="Disordered" evidence="2">
    <location>
        <begin position="280"/>
        <end position="309"/>
    </location>
</feature>
<sequence>MDPCGRQPPEDGLIHPRDADLSQRTECKAQGPFSTSKVQKADREKMRRDKLNEQFQELGNTLGELPVILKRRAWTGKIQCYVLAATKVRADGLKNLRRRKSTTWHRENLVKPYGAYIQSIRMRCLMRTSVGWVGLVKHFSFDKYQAWKKVNKLKGEYTSLSEEARELLQEKNELRDEKASLKYEVDNLNNQCQQRMRVLYPWAGMEPSVVIGPPPAYPYPVPLAIPSVSPSNQLNSPAAHSSSHRSNSPARDCCRSMSSPLQQASCELRSIGVGDVATDLELKTPGSSGPSHSEITTKDSSSDSKTKKQCIKQINCTTLTEGTSSSRCSSSAPPDVSISVRDAGVL</sequence>
<keyword evidence="4" id="KW-1185">Reference proteome</keyword>
<evidence type="ECO:0000256" key="2">
    <source>
        <dbReference type="SAM" id="MobiDB-lite"/>
    </source>
</evidence>
<reference evidence="3" key="1">
    <citation type="submission" date="2020-05" db="EMBL/GenBank/DDBJ databases">
        <title>WGS assembly of Panicum virgatum.</title>
        <authorList>
            <person name="Lovell J.T."/>
            <person name="Jenkins J."/>
            <person name="Shu S."/>
            <person name="Juenger T.E."/>
            <person name="Schmutz J."/>
        </authorList>
    </citation>
    <scope>NUCLEOTIDE SEQUENCE</scope>
    <source>
        <strain evidence="3">AP13</strain>
    </source>
</reference>
<evidence type="ECO:0000313" key="3">
    <source>
        <dbReference type="EMBL" id="KAG2658181.1"/>
    </source>
</evidence>
<gene>
    <name evidence="3" type="ORF">PVAP13_1KG263500</name>
</gene>
<dbReference type="Proteomes" id="UP000823388">
    <property type="component" value="Chromosome 1K"/>
</dbReference>
<protein>
    <recommendedName>
        <fullName evidence="5">BHLH domain-containing protein</fullName>
    </recommendedName>
</protein>
<feature type="compositionally biased region" description="Basic and acidic residues" evidence="2">
    <location>
        <begin position="295"/>
        <end position="306"/>
    </location>
</feature>
<evidence type="ECO:0000256" key="1">
    <source>
        <dbReference type="SAM" id="Coils"/>
    </source>
</evidence>
<keyword evidence="1" id="KW-0175">Coiled coil</keyword>
<feature type="region of interest" description="Disordered" evidence="2">
    <location>
        <begin position="231"/>
        <end position="256"/>
    </location>
</feature>
<dbReference type="AlphaFoldDB" id="A0A8T0X9B9"/>
<organism evidence="3 4">
    <name type="scientific">Panicum virgatum</name>
    <name type="common">Blackwell switchgrass</name>
    <dbReference type="NCBI Taxonomy" id="38727"/>
    <lineage>
        <taxon>Eukaryota</taxon>
        <taxon>Viridiplantae</taxon>
        <taxon>Streptophyta</taxon>
        <taxon>Embryophyta</taxon>
        <taxon>Tracheophyta</taxon>
        <taxon>Spermatophyta</taxon>
        <taxon>Magnoliopsida</taxon>
        <taxon>Liliopsida</taxon>
        <taxon>Poales</taxon>
        <taxon>Poaceae</taxon>
        <taxon>PACMAD clade</taxon>
        <taxon>Panicoideae</taxon>
        <taxon>Panicodae</taxon>
        <taxon>Paniceae</taxon>
        <taxon>Panicinae</taxon>
        <taxon>Panicum</taxon>
        <taxon>Panicum sect. Hiantes</taxon>
    </lineage>
</organism>
<comment type="caution">
    <text evidence="3">The sequence shown here is derived from an EMBL/GenBank/DDBJ whole genome shotgun (WGS) entry which is preliminary data.</text>
</comment>
<dbReference type="GO" id="GO:0006879">
    <property type="term" value="P:intracellular iron ion homeostasis"/>
    <property type="evidence" value="ECO:0007669"/>
    <property type="project" value="InterPro"/>
</dbReference>
<dbReference type="PANTHER" id="PTHR47001:SF1">
    <property type="entry name" value="TRANSCRIPTION FACTOR BHLH11"/>
    <property type="match status" value="1"/>
</dbReference>